<proteinExistence type="predicted"/>
<gene>
    <name evidence="1" type="ORF">L9F63_008875</name>
</gene>
<dbReference type="Proteomes" id="UP001233999">
    <property type="component" value="Unassembled WGS sequence"/>
</dbReference>
<organism evidence="1 2">
    <name type="scientific">Diploptera punctata</name>
    <name type="common">Pacific beetle cockroach</name>
    <dbReference type="NCBI Taxonomy" id="6984"/>
    <lineage>
        <taxon>Eukaryota</taxon>
        <taxon>Metazoa</taxon>
        <taxon>Ecdysozoa</taxon>
        <taxon>Arthropoda</taxon>
        <taxon>Hexapoda</taxon>
        <taxon>Insecta</taxon>
        <taxon>Pterygota</taxon>
        <taxon>Neoptera</taxon>
        <taxon>Polyneoptera</taxon>
        <taxon>Dictyoptera</taxon>
        <taxon>Blattodea</taxon>
        <taxon>Blaberoidea</taxon>
        <taxon>Blaberidae</taxon>
        <taxon>Diplopterinae</taxon>
        <taxon>Diploptera</taxon>
    </lineage>
</organism>
<feature type="non-terminal residue" evidence="1">
    <location>
        <position position="1"/>
    </location>
</feature>
<reference evidence="1" key="2">
    <citation type="submission" date="2023-05" db="EMBL/GenBank/DDBJ databases">
        <authorList>
            <person name="Fouks B."/>
        </authorList>
    </citation>
    <scope>NUCLEOTIDE SEQUENCE</scope>
    <source>
        <strain evidence="1">Stay&amp;Tobe</strain>
        <tissue evidence="1">Testes</tissue>
    </source>
</reference>
<dbReference type="AlphaFoldDB" id="A0AAD7Z4R0"/>
<keyword evidence="2" id="KW-1185">Reference proteome</keyword>
<name>A0AAD7Z4R0_DIPPU</name>
<accession>A0AAD7Z4R0</accession>
<dbReference type="EMBL" id="JASPKZ010010683">
    <property type="protein sequence ID" value="KAJ9573751.1"/>
    <property type="molecule type" value="Genomic_DNA"/>
</dbReference>
<evidence type="ECO:0000313" key="2">
    <source>
        <dbReference type="Proteomes" id="UP001233999"/>
    </source>
</evidence>
<protein>
    <submittedName>
        <fullName evidence="1">Uncharacterized protein</fullName>
    </submittedName>
</protein>
<reference evidence="1" key="1">
    <citation type="journal article" date="2023" name="IScience">
        <title>Live-bearing cockroach genome reveals convergent evolutionary mechanisms linked to viviparity in insects and beyond.</title>
        <authorList>
            <person name="Fouks B."/>
            <person name="Harrison M.C."/>
            <person name="Mikhailova A.A."/>
            <person name="Marchal E."/>
            <person name="English S."/>
            <person name="Carruthers M."/>
            <person name="Jennings E.C."/>
            <person name="Chiamaka E.L."/>
            <person name="Frigard R.A."/>
            <person name="Pippel M."/>
            <person name="Attardo G.M."/>
            <person name="Benoit J.B."/>
            <person name="Bornberg-Bauer E."/>
            <person name="Tobe S.S."/>
        </authorList>
    </citation>
    <scope>NUCLEOTIDE SEQUENCE</scope>
    <source>
        <strain evidence="1">Stay&amp;Tobe</strain>
    </source>
</reference>
<evidence type="ECO:0000313" key="1">
    <source>
        <dbReference type="EMBL" id="KAJ9573751.1"/>
    </source>
</evidence>
<comment type="caution">
    <text evidence="1">The sequence shown here is derived from an EMBL/GenBank/DDBJ whole genome shotgun (WGS) entry which is preliminary data.</text>
</comment>
<sequence>MLGDFRLTTVWAMACISSGRLCARVEKLCQLGHNVQPKRKISSYVKIKQFCVQPLTRPLVQNCQQCRLLFPAPITELDFRVMTLIFSLFAHPKVSDEEVTISQLLA</sequence>